<proteinExistence type="predicted"/>
<dbReference type="SMART" id="SM00347">
    <property type="entry name" value="HTH_MARR"/>
    <property type="match status" value="1"/>
</dbReference>
<dbReference type="Pfam" id="PF01047">
    <property type="entry name" value="MarR"/>
    <property type="match status" value="1"/>
</dbReference>
<dbReference type="GO" id="GO:0006950">
    <property type="term" value="P:response to stress"/>
    <property type="evidence" value="ECO:0007669"/>
    <property type="project" value="TreeGrafter"/>
</dbReference>
<name>A0A1E5XNS6_9HYPH</name>
<dbReference type="SUPFAM" id="SSF46785">
    <property type="entry name" value="Winged helix' DNA-binding domain"/>
    <property type="match status" value="1"/>
</dbReference>
<organism evidence="2 3">
    <name type="scientific">Devosia insulae DS-56</name>
    <dbReference type="NCBI Taxonomy" id="1116389"/>
    <lineage>
        <taxon>Bacteria</taxon>
        <taxon>Pseudomonadati</taxon>
        <taxon>Pseudomonadota</taxon>
        <taxon>Alphaproteobacteria</taxon>
        <taxon>Hyphomicrobiales</taxon>
        <taxon>Devosiaceae</taxon>
        <taxon>Devosia</taxon>
    </lineage>
</organism>
<comment type="caution">
    <text evidence="2">The sequence shown here is derived from an EMBL/GenBank/DDBJ whole genome shotgun (WGS) entry which is preliminary data.</text>
</comment>
<dbReference type="PANTHER" id="PTHR33164:SF106">
    <property type="entry name" value="TRANSCRIPTIONAL REGULATORY PROTEIN"/>
    <property type="match status" value="1"/>
</dbReference>
<evidence type="ECO:0000313" key="3">
    <source>
        <dbReference type="Proteomes" id="UP000095463"/>
    </source>
</evidence>
<dbReference type="AlphaFoldDB" id="A0A1E5XNS6"/>
<dbReference type="PANTHER" id="PTHR33164">
    <property type="entry name" value="TRANSCRIPTIONAL REGULATOR, MARR FAMILY"/>
    <property type="match status" value="1"/>
</dbReference>
<protein>
    <recommendedName>
        <fullName evidence="1">HTH marR-type domain-containing protein</fullName>
    </recommendedName>
</protein>
<dbReference type="RefSeq" id="WP_069910576.1">
    <property type="nucleotide sequence ID" value="NZ_LAJE02000222.1"/>
</dbReference>
<dbReference type="InterPro" id="IPR036388">
    <property type="entry name" value="WH-like_DNA-bd_sf"/>
</dbReference>
<reference evidence="2 3" key="1">
    <citation type="journal article" date="2015" name="Genome Announc.">
        <title>Genome Assemblies of Three Soil-Associated Devosia species: D. insulae, D. limi, and D. soli.</title>
        <authorList>
            <person name="Hassan Y.I."/>
            <person name="Lepp D."/>
            <person name="Zhou T."/>
        </authorList>
    </citation>
    <scope>NUCLEOTIDE SEQUENCE [LARGE SCALE GENOMIC DNA]</scope>
    <source>
        <strain evidence="2 3">DS-56</strain>
    </source>
</reference>
<dbReference type="InterPro" id="IPR000835">
    <property type="entry name" value="HTH_MarR-typ"/>
</dbReference>
<sequence length="202" mass="22503">MDQDINESRETAAEGFGLHFKEATRANQAATDLFDETLTQFLGINRTDGRCLDLIDQRGRVSAGQLANDSGLTTGAVTAVIDRLEAAGYVLRTRDTLDRRKIWIEVTEDMKAITHRIFGHYEKTGPMMLARFSPDQLAAIMQFLEIGTFLQTELAAALREHLDPRATTPAARLIQARAFERAVEANRGRLQAELSGLLDKKK</sequence>
<dbReference type="GO" id="GO:0003700">
    <property type="term" value="F:DNA-binding transcription factor activity"/>
    <property type="evidence" value="ECO:0007669"/>
    <property type="project" value="InterPro"/>
</dbReference>
<gene>
    <name evidence="2" type="ORF">VW23_022545</name>
</gene>
<keyword evidence="3" id="KW-1185">Reference proteome</keyword>
<dbReference type="OrthoDB" id="32523at2"/>
<dbReference type="Gene3D" id="1.10.10.10">
    <property type="entry name" value="Winged helix-like DNA-binding domain superfamily/Winged helix DNA-binding domain"/>
    <property type="match status" value="1"/>
</dbReference>
<dbReference type="InterPro" id="IPR039422">
    <property type="entry name" value="MarR/SlyA-like"/>
</dbReference>
<dbReference type="EMBL" id="LAJE02000222">
    <property type="protein sequence ID" value="OEO30231.1"/>
    <property type="molecule type" value="Genomic_DNA"/>
</dbReference>
<dbReference type="PROSITE" id="PS50995">
    <property type="entry name" value="HTH_MARR_2"/>
    <property type="match status" value="1"/>
</dbReference>
<dbReference type="Proteomes" id="UP000095463">
    <property type="component" value="Unassembled WGS sequence"/>
</dbReference>
<evidence type="ECO:0000313" key="2">
    <source>
        <dbReference type="EMBL" id="OEO30231.1"/>
    </source>
</evidence>
<evidence type="ECO:0000259" key="1">
    <source>
        <dbReference type="PROSITE" id="PS50995"/>
    </source>
</evidence>
<feature type="domain" description="HTH marR-type" evidence="1">
    <location>
        <begin position="16"/>
        <end position="149"/>
    </location>
</feature>
<dbReference type="InterPro" id="IPR036390">
    <property type="entry name" value="WH_DNA-bd_sf"/>
</dbReference>
<accession>A0A1E5XNS6</accession>